<dbReference type="AlphaFoldDB" id="A0A4Q9GD73"/>
<dbReference type="InterPro" id="IPR045516">
    <property type="entry name" value="DUF6477"/>
</dbReference>
<name>A0A4Q9GD73_9HYPH</name>
<keyword evidence="2" id="KW-1185">Reference proteome</keyword>
<dbReference type="Proteomes" id="UP000291613">
    <property type="component" value="Unassembled WGS sequence"/>
</dbReference>
<dbReference type="EMBL" id="SIUB01000009">
    <property type="protein sequence ID" value="TBN48021.1"/>
    <property type="molecule type" value="Genomic_DNA"/>
</dbReference>
<organism evidence="1 2">
    <name type="scientific">Hansschlegelia quercus</name>
    <dbReference type="NCBI Taxonomy" id="2528245"/>
    <lineage>
        <taxon>Bacteria</taxon>
        <taxon>Pseudomonadati</taxon>
        <taxon>Pseudomonadota</taxon>
        <taxon>Alphaproteobacteria</taxon>
        <taxon>Hyphomicrobiales</taxon>
        <taxon>Methylopilaceae</taxon>
        <taxon>Hansschlegelia</taxon>
    </lineage>
</organism>
<evidence type="ECO:0000313" key="2">
    <source>
        <dbReference type="Proteomes" id="UP000291613"/>
    </source>
</evidence>
<reference evidence="1 2" key="1">
    <citation type="submission" date="2019-02" db="EMBL/GenBank/DDBJ databases">
        <title>Hansschlegelia quercus sp. nov., a novel methylotrophic bacterium from buds of oak (Quercus robur L.).</title>
        <authorList>
            <person name="Agafonova N.V."/>
            <person name="Kaparullina E.N."/>
            <person name="Grouzdev D.S."/>
            <person name="Doronina N.V."/>
        </authorList>
    </citation>
    <scope>NUCLEOTIDE SEQUENCE [LARGE SCALE GENOMIC DNA]</scope>
    <source>
        <strain evidence="1 2">Dub</strain>
    </source>
</reference>
<sequence>MTETRRSGIAAYDRERALPRLIAIGPSELHDRGPDIRRKIVARLIRAWRAERRRGIAGHWAYDLNRHLALSQALAAESRSL</sequence>
<evidence type="ECO:0000313" key="1">
    <source>
        <dbReference type="EMBL" id="TBN48021.1"/>
    </source>
</evidence>
<protein>
    <submittedName>
        <fullName evidence="1">Uncharacterized protein</fullName>
    </submittedName>
</protein>
<comment type="caution">
    <text evidence="1">The sequence shown here is derived from an EMBL/GenBank/DDBJ whole genome shotgun (WGS) entry which is preliminary data.</text>
</comment>
<dbReference type="Pfam" id="PF20083">
    <property type="entry name" value="DUF6477"/>
    <property type="match status" value="1"/>
</dbReference>
<accession>A0A4Q9GD73</accession>
<gene>
    <name evidence="1" type="ORF">EYR15_15110</name>
</gene>
<dbReference type="OrthoDB" id="8456945at2"/>
<proteinExistence type="predicted"/>